<dbReference type="OrthoDB" id="9102365at2"/>
<organism evidence="1 2">
    <name type="scientific">Caballeronia insecticola</name>
    <dbReference type="NCBI Taxonomy" id="758793"/>
    <lineage>
        <taxon>Bacteria</taxon>
        <taxon>Pseudomonadati</taxon>
        <taxon>Pseudomonadota</taxon>
        <taxon>Betaproteobacteria</taxon>
        <taxon>Burkholderiales</taxon>
        <taxon>Burkholderiaceae</taxon>
        <taxon>Caballeronia</taxon>
    </lineage>
</organism>
<dbReference type="HOGENOM" id="CLU_812979_0_0_4"/>
<sequence>MAVGLEKLMAVRDFTLCGVARYSFSTRIAPFVADTTLHYFVIRITFRSSDVTIRCSRPFRHPSKHAFASHLLKNMKRWHTALLLSAAFFAISNRSGAATQTSTSYPARMVQSSHPPYVASVANGRLVSITLPPQQLKLDMNAANSIASETGDFKPARYAFPDARVPQSLLSHLTGIYAYDRRRDVPIVSSGGDWVVAEYFRAGSHIPVSRFQLLGKQVRRQEQLDRDGRTVRIVEVGWARASATGESDGAELSALDEHPAWLRVFKVLPGGKRQLVALAWRKTRFTTAPDTYDEPKDGELAYGLPNGVVKWHSMREFARAENIDLDASSLAGSSRRQSARM</sequence>
<reference evidence="1 2" key="1">
    <citation type="journal article" date="2013" name="Genome Announc.">
        <title>Complete Genome Sequence of Burkholderia sp. Strain RPE64, Bacterial Symbiont of the Bean Bug Riptortus pedestris.</title>
        <authorList>
            <person name="Shibata T.F."/>
            <person name="Maeda T."/>
            <person name="Nikoh N."/>
            <person name="Yamaguchi K."/>
            <person name="Oshima K."/>
            <person name="Hattori M."/>
            <person name="Nishiyama T."/>
            <person name="Hasebe M."/>
            <person name="Fukatsu T."/>
            <person name="Kikuchi Y."/>
            <person name="Shigenobu S."/>
        </authorList>
    </citation>
    <scope>NUCLEOTIDE SEQUENCE [LARGE SCALE GENOMIC DNA]</scope>
</reference>
<reference evidence="1 2" key="2">
    <citation type="journal article" date="2018" name="Int. J. Syst. Evol. Microbiol.">
        <title>Burkholderia insecticola sp. nov., a gut symbiotic bacterium of the bean bug Riptortus pedestris.</title>
        <authorList>
            <person name="Takeshita K."/>
            <person name="Tamaki H."/>
            <person name="Ohbayashi T."/>
            <person name="Meng X.-Y."/>
            <person name="Sone T."/>
            <person name="Mitani Y."/>
            <person name="Peeters C."/>
            <person name="Kikuchi Y."/>
            <person name="Vandamme P."/>
        </authorList>
    </citation>
    <scope>NUCLEOTIDE SEQUENCE [LARGE SCALE GENOMIC DNA]</scope>
    <source>
        <strain evidence="1">RPE64</strain>
    </source>
</reference>
<evidence type="ECO:0000313" key="1">
    <source>
        <dbReference type="EMBL" id="BAN22283.1"/>
    </source>
</evidence>
<protein>
    <submittedName>
        <fullName evidence="1">Uncharacterized protein</fullName>
    </submittedName>
</protein>
<dbReference type="RefSeq" id="WP_016344445.1">
    <property type="nucleotide sequence ID" value="NC_021287.1"/>
</dbReference>
<dbReference type="Proteomes" id="UP000013966">
    <property type="component" value="Chromosome 1"/>
</dbReference>
<keyword evidence="2" id="KW-1185">Reference proteome</keyword>
<dbReference type="AlphaFoldDB" id="R4WFC3"/>
<dbReference type="KEGG" id="buo:BRPE64_ACDS05290"/>
<dbReference type="STRING" id="758793.BRPE64_ACDS05290"/>
<evidence type="ECO:0000313" key="2">
    <source>
        <dbReference type="Proteomes" id="UP000013966"/>
    </source>
</evidence>
<accession>R4WFC3</accession>
<proteinExistence type="predicted"/>
<gene>
    <name evidence="1" type="ORF">BRPE64_ACDS05290</name>
</gene>
<dbReference type="PATRIC" id="fig|758793.3.peg.528"/>
<name>R4WFC3_9BURK</name>
<dbReference type="EMBL" id="AP013058">
    <property type="protein sequence ID" value="BAN22283.1"/>
    <property type="molecule type" value="Genomic_DNA"/>
</dbReference>